<name>A0AB73T8X4_9FIRM</name>
<keyword evidence="3" id="KW-1185">Reference proteome</keyword>
<protein>
    <recommendedName>
        <fullName evidence="4">DUF4352 domain-containing protein</fullName>
    </recommendedName>
</protein>
<dbReference type="Proteomes" id="UP000245412">
    <property type="component" value="Unassembled WGS sequence"/>
</dbReference>
<dbReference type="RefSeq" id="WP_109625198.1">
    <property type="nucleotide sequence ID" value="NZ_CABJAT010000002.1"/>
</dbReference>
<dbReference type="EMBL" id="QGGY01000002">
    <property type="protein sequence ID" value="PWJ78272.1"/>
    <property type="molecule type" value="Genomic_DNA"/>
</dbReference>
<sequence>MSKVKLIAILAAFMMAFTGCAGLGTRNSSIIDKIYNDEESYKNQGGTFNMESSVQKVDSDLNRYEAEMEFGGIATIWEVDTDKDMSVSMSGSINVENGKAKLVVVDNDGNTSVMMEKDGTSGSGEEGFGAGFSLSPGKTRLRLVATDKTKISLSISADGGEWKKIG</sequence>
<comment type="caution">
    <text evidence="2">The sequence shown here is derived from an EMBL/GenBank/DDBJ whole genome shotgun (WGS) entry which is preliminary data.</text>
</comment>
<proteinExistence type="predicted"/>
<feature type="signal peptide" evidence="1">
    <location>
        <begin position="1"/>
        <end position="21"/>
    </location>
</feature>
<keyword evidence="1" id="KW-0732">Signal</keyword>
<feature type="chain" id="PRO_5044504941" description="DUF4352 domain-containing protein" evidence="1">
    <location>
        <begin position="22"/>
        <end position="166"/>
    </location>
</feature>
<accession>A0AB73T8X4</accession>
<dbReference type="AlphaFoldDB" id="A0AB73T8X4"/>
<dbReference type="PROSITE" id="PS51257">
    <property type="entry name" value="PROKAR_LIPOPROTEIN"/>
    <property type="match status" value="1"/>
</dbReference>
<gene>
    <name evidence="2" type="ORF">C7383_102408</name>
</gene>
<evidence type="ECO:0000313" key="3">
    <source>
        <dbReference type="Proteomes" id="UP000245412"/>
    </source>
</evidence>
<evidence type="ECO:0008006" key="4">
    <source>
        <dbReference type="Google" id="ProtNLM"/>
    </source>
</evidence>
<evidence type="ECO:0000313" key="2">
    <source>
        <dbReference type="EMBL" id="PWJ78272.1"/>
    </source>
</evidence>
<evidence type="ECO:0000256" key="1">
    <source>
        <dbReference type="SAM" id="SignalP"/>
    </source>
</evidence>
<reference evidence="2 3" key="1">
    <citation type="submission" date="2018-05" db="EMBL/GenBank/DDBJ databases">
        <authorList>
            <person name="Goeker M."/>
            <person name="Huntemann M."/>
            <person name="Clum A."/>
            <person name="Pillay M."/>
            <person name="Palaniappan K."/>
            <person name="Varghese N."/>
            <person name="Mikhailova N."/>
            <person name="Stamatis D."/>
            <person name="Reddy T."/>
            <person name="Daum C."/>
            <person name="Shapiro N."/>
            <person name="Ivanova N."/>
            <person name="Kyrpides N."/>
            <person name="Woyke T."/>
        </authorList>
    </citation>
    <scope>NUCLEOTIDE SEQUENCE [LARGE SCALE GENOMIC DNA]</scope>
    <source>
        <strain evidence="2 3">DSM 26524</strain>
    </source>
</reference>
<organism evidence="2 3">
    <name type="scientific">Murimonas intestini</name>
    <dbReference type="NCBI Taxonomy" id="1337051"/>
    <lineage>
        <taxon>Bacteria</taxon>
        <taxon>Bacillati</taxon>
        <taxon>Bacillota</taxon>
        <taxon>Clostridia</taxon>
        <taxon>Lachnospirales</taxon>
        <taxon>Lachnospiraceae</taxon>
        <taxon>Murimonas</taxon>
    </lineage>
</organism>